<dbReference type="KEGG" id="cne:CNA01440"/>
<reference evidence="2 3" key="1">
    <citation type="journal article" date="2005" name="Science">
        <title>The genome of the basidiomycetous yeast and human pathogen Cryptococcus neoformans.</title>
        <authorList>
            <person name="Loftus B.J."/>
            <person name="Fung E."/>
            <person name="Roncaglia P."/>
            <person name="Rowley D."/>
            <person name="Amedeo P."/>
            <person name="Bruno D."/>
            <person name="Vamathevan J."/>
            <person name="Miranda M."/>
            <person name="Anderson I.J."/>
            <person name="Fraser J.A."/>
            <person name="Allen J.E."/>
            <person name="Bosdet I.E."/>
            <person name="Brent M.R."/>
            <person name="Chiu R."/>
            <person name="Doering T.L."/>
            <person name="Donlin M.J."/>
            <person name="D'Souza C.A."/>
            <person name="Fox D.S."/>
            <person name="Grinberg V."/>
            <person name="Fu J."/>
            <person name="Fukushima M."/>
            <person name="Haas B.J."/>
            <person name="Huang J.C."/>
            <person name="Janbon G."/>
            <person name="Jones S.J."/>
            <person name="Koo H.L."/>
            <person name="Krzywinski M.I."/>
            <person name="Kwon-Chung J.K."/>
            <person name="Lengeler K.B."/>
            <person name="Maiti R."/>
            <person name="Marra M.A."/>
            <person name="Marra R.E."/>
            <person name="Mathewson C.A."/>
            <person name="Mitchell T.G."/>
            <person name="Pertea M."/>
            <person name="Riggs F.R."/>
            <person name="Salzberg S.L."/>
            <person name="Schein J.E."/>
            <person name="Shvartsbeyn A."/>
            <person name="Shin H."/>
            <person name="Shumway M."/>
            <person name="Specht C.A."/>
            <person name="Suh B.B."/>
            <person name="Tenney A."/>
            <person name="Utterback T.R."/>
            <person name="Wickes B.L."/>
            <person name="Wortman J.R."/>
            <person name="Wye N.H."/>
            <person name="Kronstad J.W."/>
            <person name="Lodge J.K."/>
            <person name="Heitman J."/>
            <person name="Davis R.W."/>
            <person name="Fraser C.M."/>
            <person name="Hyman R.W."/>
        </authorList>
    </citation>
    <scope>NUCLEOTIDE SEQUENCE [LARGE SCALE GENOMIC DNA]</scope>
    <source>
        <strain evidence="3">JEC21 / ATCC MYA-565</strain>
    </source>
</reference>
<gene>
    <name evidence="2" type="ordered locus">CNA01440</name>
</gene>
<feature type="region of interest" description="Disordered" evidence="1">
    <location>
        <begin position="1"/>
        <end position="25"/>
    </location>
</feature>
<dbReference type="EMBL" id="AE017341">
    <property type="protein sequence ID" value="AAW40792.1"/>
    <property type="molecule type" value="Genomic_DNA"/>
</dbReference>
<feature type="compositionally biased region" description="Basic residues" evidence="1">
    <location>
        <begin position="13"/>
        <end position="25"/>
    </location>
</feature>
<name>Q5KPV1_CRYD1</name>
<evidence type="ECO:0000313" key="2">
    <source>
        <dbReference type="EMBL" id="AAW40792.1"/>
    </source>
</evidence>
<dbReference type="RefSeq" id="XP_024511856.1">
    <property type="nucleotide sequence ID" value="XM_024656175.1"/>
</dbReference>
<proteinExistence type="predicted"/>
<evidence type="ECO:0000256" key="1">
    <source>
        <dbReference type="SAM" id="MobiDB-lite"/>
    </source>
</evidence>
<accession>Q5KPV1</accession>
<dbReference type="PaxDb" id="214684-Q5KPV1"/>
<dbReference type="VEuPathDB" id="FungiDB:CNA01440"/>
<evidence type="ECO:0000313" key="3">
    <source>
        <dbReference type="Proteomes" id="UP000002149"/>
    </source>
</evidence>
<dbReference type="InParanoid" id="Q5KPV1"/>
<sequence>MYGAEDSELKAVRASKRPERRKKRPKEIVFPDLDLSKIRREVVNRPHRRRSRGAVIQQLKLRCDGPEKSENQVVGVSEAGYEESGIGAGYEARYGSRSAKS</sequence>
<dbReference type="AlphaFoldDB" id="Q5KPV1"/>
<protein>
    <submittedName>
        <fullName evidence="2">Expressed protein</fullName>
    </submittedName>
</protein>
<organism evidence="2 3">
    <name type="scientific">Cryptococcus deneoformans (strain JEC21 / ATCC MYA-565)</name>
    <name type="common">Cryptococcus neoformans var. neoformans serotype D</name>
    <dbReference type="NCBI Taxonomy" id="214684"/>
    <lineage>
        <taxon>Eukaryota</taxon>
        <taxon>Fungi</taxon>
        <taxon>Dikarya</taxon>
        <taxon>Basidiomycota</taxon>
        <taxon>Agaricomycotina</taxon>
        <taxon>Tremellomycetes</taxon>
        <taxon>Tremellales</taxon>
        <taxon>Cryptococcaceae</taxon>
        <taxon>Cryptococcus</taxon>
        <taxon>Cryptococcus neoformans species complex</taxon>
    </lineage>
</organism>
<dbReference type="GeneID" id="36392654"/>
<keyword evidence="3" id="KW-1185">Reference proteome</keyword>
<dbReference type="Proteomes" id="UP000002149">
    <property type="component" value="Chromosome 1"/>
</dbReference>
<dbReference type="HOGENOM" id="CLU_2291588_0_0_1"/>